<proteinExistence type="predicted"/>
<protein>
    <submittedName>
        <fullName evidence="2">Uncharacterized protein</fullName>
    </submittedName>
</protein>
<evidence type="ECO:0000313" key="3">
    <source>
        <dbReference type="Proteomes" id="UP000327013"/>
    </source>
</evidence>
<reference evidence="2 3" key="1">
    <citation type="submission" date="2019-06" db="EMBL/GenBank/DDBJ databases">
        <title>A chromosomal-level reference genome of Carpinus fangiana (Coryloideae, Betulaceae).</title>
        <authorList>
            <person name="Yang X."/>
            <person name="Wang Z."/>
            <person name="Zhang L."/>
            <person name="Hao G."/>
            <person name="Liu J."/>
            <person name="Yang Y."/>
        </authorList>
    </citation>
    <scope>NUCLEOTIDE SEQUENCE [LARGE SCALE GENOMIC DNA]</scope>
    <source>
        <strain evidence="2">Cfa_2016G</strain>
        <tissue evidence="2">Leaf</tissue>
    </source>
</reference>
<name>A0A5N6KXE9_9ROSI</name>
<evidence type="ECO:0000256" key="1">
    <source>
        <dbReference type="SAM" id="MobiDB-lite"/>
    </source>
</evidence>
<dbReference type="OrthoDB" id="3924760at2759"/>
<feature type="region of interest" description="Disordered" evidence="1">
    <location>
        <begin position="105"/>
        <end position="125"/>
    </location>
</feature>
<gene>
    <name evidence="2" type="ORF">FH972_023417</name>
</gene>
<sequence length="150" mass="16470">MLNPLNVSELLTSNVYLDLYSKILCAYAPPFLPDIVSLRDQAAVVAMLWQQNSQHLSDTTPKAITVQDRRFNTVARALKDDSILVLTGRASSNNPDGFTVTVESHGDQPFHGTTSTNHAEEPANPLEMQRKKVETIVKTLENGLLLANGP</sequence>
<comment type="caution">
    <text evidence="2">The sequence shown here is derived from an EMBL/GenBank/DDBJ whole genome shotgun (WGS) entry which is preliminary data.</text>
</comment>
<accession>A0A5N6KXE9</accession>
<dbReference type="EMBL" id="VIBQ01000013">
    <property type="protein sequence ID" value="KAB8346375.1"/>
    <property type="molecule type" value="Genomic_DNA"/>
</dbReference>
<dbReference type="AlphaFoldDB" id="A0A5N6KXE9"/>
<dbReference type="Proteomes" id="UP000327013">
    <property type="component" value="Unassembled WGS sequence"/>
</dbReference>
<evidence type="ECO:0000313" key="2">
    <source>
        <dbReference type="EMBL" id="KAB8346375.1"/>
    </source>
</evidence>
<keyword evidence="3" id="KW-1185">Reference proteome</keyword>
<organism evidence="2 3">
    <name type="scientific">Carpinus fangiana</name>
    <dbReference type="NCBI Taxonomy" id="176857"/>
    <lineage>
        <taxon>Eukaryota</taxon>
        <taxon>Viridiplantae</taxon>
        <taxon>Streptophyta</taxon>
        <taxon>Embryophyta</taxon>
        <taxon>Tracheophyta</taxon>
        <taxon>Spermatophyta</taxon>
        <taxon>Magnoliopsida</taxon>
        <taxon>eudicotyledons</taxon>
        <taxon>Gunneridae</taxon>
        <taxon>Pentapetalae</taxon>
        <taxon>rosids</taxon>
        <taxon>fabids</taxon>
        <taxon>Fagales</taxon>
        <taxon>Betulaceae</taxon>
        <taxon>Carpinus</taxon>
    </lineage>
</organism>